<dbReference type="InterPro" id="IPR002641">
    <property type="entry name" value="PNPLA_dom"/>
</dbReference>
<dbReference type="AlphaFoldDB" id="A0A7I7JTP1"/>
<keyword evidence="1 4" id="KW-0378">Hydrolase</keyword>
<gene>
    <name evidence="7" type="ORF">MDUV_00200</name>
</gene>
<evidence type="ECO:0000256" key="3">
    <source>
        <dbReference type="ARBA" id="ARBA00023098"/>
    </source>
</evidence>
<reference evidence="7 8" key="1">
    <citation type="journal article" date="2019" name="Emerg. Microbes Infect.">
        <title>Comprehensive subspecies identification of 175 nontuberculous mycobacteria species based on 7547 genomic profiles.</title>
        <authorList>
            <person name="Matsumoto Y."/>
            <person name="Kinjo T."/>
            <person name="Motooka D."/>
            <person name="Nabeya D."/>
            <person name="Jung N."/>
            <person name="Uechi K."/>
            <person name="Horii T."/>
            <person name="Iida T."/>
            <person name="Fujita J."/>
            <person name="Nakamura S."/>
        </authorList>
    </citation>
    <scope>NUCLEOTIDE SEQUENCE [LARGE SCALE GENOMIC DNA]</scope>
    <source>
        <strain evidence="7 8">JCM 6396</strain>
    </source>
</reference>
<evidence type="ECO:0000313" key="7">
    <source>
        <dbReference type="EMBL" id="BBX15160.1"/>
    </source>
</evidence>
<dbReference type="Gene3D" id="3.40.1090.10">
    <property type="entry name" value="Cytosolic phospholipase A2 catalytic domain"/>
    <property type="match status" value="2"/>
</dbReference>
<organism evidence="7 8">
    <name type="scientific">Mycolicibacterium duvalii</name>
    <dbReference type="NCBI Taxonomy" id="39688"/>
    <lineage>
        <taxon>Bacteria</taxon>
        <taxon>Bacillati</taxon>
        <taxon>Actinomycetota</taxon>
        <taxon>Actinomycetes</taxon>
        <taxon>Mycobacteriales</taxon>
        <taxon>Mycobacteriaceae</taxon>
        <taxon>Mycolicibacterium</taxon>
    </lineage>
</organism>
<evidence type="ECO:0000259" key="6">
    <source>
        <dbReference type="PROSITE" id="PS51635"/>
    </source>
</evidence>
<evidence type="ECO:0000256" key="4">
    <source>
        <dbReference type="PROSITE-ProRule" id="PRU01161"/>
    </source>
</evidence>
<dbReference type="PANTHER" id="PTHR14226">
    <property type="entry name" value="NEUROPATHY TARGET ESTERASE/SWISS CHEESE D.MELANOGASTER"/>
    <property type="match status" value="1"/>
</dbReference>
<sequence length="605" mass="63252">MHSPDKAGRDVGDIAGTDPLGVTATNDVDEILALDADAVIYTPLMGDQDQVAALLRAGKNVVTPVGWLYPSERSGAPLREAALAGNATLHGTGIAPGGISEKFPLMLSAMSTGVTFVRAEEYSDLRTYEAPDVLRHVMGFGETPDKALTGPMQKMLDAGFIQAVRMCVDQLGFAADPKVRATQEVAVATAPIDSPIGQIEPGQVAGRKFHWEALVDDEPVVRVTVNWLMGEDNLDPAWSFGPAGQRYEIEVCGNPDFTVSIKGFQSDIGGEGPEYGVVGTAAHCVNSVPAVRGATRDRHLSRSAADQRQSRTREGAPMTDGMRALVLAGGGLAGIAWETGVLLGICDEAPRAGAALLDSEVLVGTSAGSTVAAQLSSGTALEELFARQLSDEAGAREIHPGVAIETITEFFLDAMQTPGATKEEKLRKIGAVAAAADTVSEPTRRDVIAHRLPSHDWPRRVLRMTGIDLDTGELVIFDNDSGVGLVDAVAASCAVPGVWPPVRIGSRRFMDGGVGSTVNMSAADDCATAVALVPSSSQTPSPWGTGTVDEINAFPGATLAIYADAESLQAFGPNPLDPACRAPSAQAGRAQGRREARRVAEFLGA</sequence>
<feature type="short sequence motif" description="GXSXG" evidence="4">
    <location>
        <begin position="364"/>
        <end position="368"/>
    </location>
</feature>
<dbReference type="Pfam" id="PF19328">
    <property type="entry name" value="DAP_DH_C"/>
    <property type="match status" value="1"/>
</dbReference>
<dbReference type="GO" id="GO:0016042">
    <property type="term" value="P:lipid catabolic process"/>
    <property type="evidence" value="ECO:0007669"/>
    <property type="project" value="UniProtKB-UniRule"/>
</dbReference>
<feature type="short sequence motif" description="GXGXXG" evidence="4">
    <location>
        <begin position="329"/>
        <end position="334"/>
    </location>
</feature>
<feature type="active site" description="Nucleophile" evidence="4">
    <location>
        <position position="366"/>
    </location>
</feature>
<name>A0A7I7JTP1_9MYCO</name>
<dbReference type="SUPFAM" id="SSF52151">
    <property type="entry name" value="FabD/lysophospholipase-like"/>
    <property type="match status" value="1"/>
</dbReference>
<dbReference type="GO" id="GO:0016787">
    <property type="term" value="F:hydrolase activity"/>
    <property type="evidence" value="ECO:0007669"/>
    <property type="project" value="UniProtKB-UniRule"/>
</dbReference>
<feature type="short sequence motif" description="DGA/G" evidence="4">
    <location>
        <begin position="511"/>
        <end position="513"/>
    </location>
</feature>
<evidence type="ECO:0000256" key="2">
    <source>
        <dbReference type="ARBA" id="ARBA00022963"/>
    </source>
</evidence>
<evidence type="ECO:0000256" key="5">
    <source>
        <dbReference type="SAM" id="MobiDB-lite"/>
    </source>
</evidence>
<dbReference type="Proteomes" id="UP000467006">
    <property type="component" value="Chromosome"/>
</dbReference>
<evidence type="ECO:0000313" key="8">
    <source>
        <dbReference type="Proteomes" id="UP000467006"/>
    </source>
</evidence>
<dbReference type="EMBL" id="AP022563">
    <property type="protein sequence ID" value="BBX15160.1"/>
    <property type="molecule type" value="Genomic_DNA"/>
</dbReference>
<dbReference type="KEGG" id="mdu:MDUV_00200"/>
<keyword evidence="2 4" id="KW-0442">Lipid degradation</keyword>
<proteinExistence type="predicted"/>
<dbReference type="InterPro" id="IPR016035">
    <property type="entry name" value="Acyl_Trfase/lysoPLipase"/>
</dbReference>
<dbReference type="InterPro" id="IPR050301">
    <property type="entry name" value="NTE"/>
</dbReference>
<dbReference type="InterPro" id="IPR036291">
    <property type="entry name" value="NAD(P)-bd_dom_sf"/>
</dbReference>
<feature type="domain" description="PNPLA" evidence="6">
    <location>
        <begin position="325"/>
        <end position="524"/>
    </location>
</feature>
<dbReference type="PANTHER" id="PTHR14226:SF57">
    <property type="entry name" value="BLR7027 PROTEIN"/>
    <property type="match status" value="1"/>
</dbReference>
<protein>
    <recommendedName>
        <fullName evidence="6">PNPLA domain-containing protein</fullName>
    </recommendedName>
</protein>
<feature type="active site" description="Proton acceptor" evidence="4">
    <location>
        <position position="511"/>
    </location>
</feature>
<dbReference type="InterPro" id="IPR045760">
    <property type="entry name" value="DAP_DH_C"/>
</dbReference>
<evidence type="ECO:0000256" key="1">
    <source>
        <dbReference type="ARBA" id="ARBA00022801"/>
    </source>
</evidence>
<keyword evidence="8" id="KW-1185">Reference proteome</keyword>
<dbReference type="SUPFAM" id="SSF51735">
    <property type="entry name" value="NAD(P)-binding Rossmann-fold domains"/>
    <property type="match status" value="1"/>
</dbReference>
<keyword evidence="3 4" id="KW-0443">Lipid metabolism</keyword>
<accession>A0A7I7JTP1</accession>
<feature type="region of interest" description="Disordered" evidence="5">
    <location>
        <begin position="293"/>
        <end position="318"/>
    </location>
</feature>
<dbReference type="Pfam" id="PF01734">
    <property type="entry name" value="Patatin"/>
    <property type="match status" value="1"/>
</dbReference>
<dbReference type="PROSITE" id="PS51635">
    <property type="entry name" value="PNPLA"/>
    <property type="match status" value="1"/>
</dbReference>
<dbReference type="Gene3D" id="3.40.50.720">
    <property type="entry name" value="NAD(P)-binding Rossmann-like Domain"/>
    <property type="match status" value="1"/>
</dbReference>